<accession>F3QJC1</accession>
<dbReference type="RefSeq" id="WP_008863932.1">
    <property type="nucleotide sequence ID" value="NZ_GL883695.1"/>
</dbReference>
<dbReference type="Proteomes" id="UP000005156">
    <property type="component" value="Unassembled WGS sequence"/>
</dbReference>
<dbReference type="AlphaFoldDB" id="F3QJC1"/>
<evidence type="ECO:0000313" key="2">
    <source>
        <dbReference type="EMBL" id="EGG55769.1"/>
    </source>
</evidence>
<comment type="caution">
    <text evidence="2">The sequence shown here is derived from an EMBL/GenBank/DDBJ whole genome shotgun (WGS) entry which is preliminary data.</text>
</comment>
<dbReference type="HOGENOM" id="CLU_2956421_0_0_4"/>
<organism evidence="2 3">
    <name type="scientific">Parasutterella excrementihominis YIT 11859</name>
    <dbReference type="NCBI Taxonomy" id="762966"/>
    <lineage>
        <taxon>Bacteria</taxon>
        <taxon>Pseudomonadati</taxon>
        <taxon>Pseudomonadota</taxon>
        <taxon>Betaproteobacteria</taxon>
        <taxon>Burkholderiales</taxon>
        <taxon>Sutterellaceae</taxon>
        <taxon>Parasutterella</taxon>
    </lineage>
</organism>
<sequence length="59" mass="7341">MYWPTSTEGYVFWMINCYVAMFVFLWIFKWITDYLERRDKLRKKVEFWGLSALGIIYLT</sequence>
<proteinExistence type="predicted"/>
<evidence type="ECO:0000256" key="1">
    <source>
        <dbReference type="SAM" id="Phobius"/>
    </source>
</evidence>
<gene>
    <name evidence="2" type="ORF">HMPREF9439_01022</name>
</gene>
<keyword evidence="1" id="KW-1133">Transmembrane helix</keyword>
<name>F3QJC1_9BURK</name>
<keyword evidence="1" id="KW-0472">Membrane</keyword>
<evidence type="ECO:0000313" key="3">
    <source>
        <dbReference type="Proteomes" id="UP000005156"/>
    </source>
</evidence>
<feature type="transmembrane region" description="Helical" evidence="1">
    <location>
        <begin position="12"/>
        <end position="32"/>
    </location>
</feature>
<keyword evidence="3" id="KW-1185">Reference proteome</keyword>
<keyword evidence="1" id="KW-0812">Transmembrane</keyword>
<protein>
    <submittedName>
        <fullName evidence="2">Conserved domain protein</fullName>
    </submittedName>
</protein>
<dbReference type="GeneID" id="43348482"/>
<dbReference type="EMBL" id="AFBP01000022">
    <property type="protein sequence ID" value="EGG55769.1"/>
    <property type="molecule type" value="Genomic_DNA"/>
</dbReference>
<reference evidence="2 3" key="1">
    <citation type="submission" date="2011-02" db="EMBL/GenBank/DDBJ databases">
        <authorList>
            <person name="Weinstock G."/>
            <person name="Sodergren E."/>
            <person name="Clifton S."/>
            <person name="Fulton L."/>
            <person name="Fulton B."/>
            <person name="Courtney L."/>
            <person name="Fronick C."/>
            <person name="Harrison M."/>
            <person name="Strong C."/>
            <person name="Farmer C."/>
            <person name="Delahaunty K."/>
            <person name="Markovic C."/>
            <person name="Hall O."/>
            <person name="Minx P."/>
            <person name="Tomlinson C."/>
            <person name="Mitreva M."/>
            <person name="Hou S."/>
            <person name="Chen J."/>
            <person name="Wollam A."/>
            <person name="Pepin K.H."/>
            <person name="Johnson M."/>
            <person name="Bhonagiri V."/>
            <person name="Zhang X."/>
            <person name="Suruliraj S."/>
            <person name="Warren W."/>
            <person name="Chinwalla A."/>
            <person name="Mardis E.R."/>
            <person name="Wilson R.K."/>
        </authorList>
    </citation>
    <scope>NUCLEOTIDE SEQUENCE [LARGE SCALE GENOMIC DNA]</scope>
    <source>
        <strain evidence="2 3">YIT 11859</strain>
    </source>
</reference>